<organism evidence="14 15">
    <name type="scientific">Legionella septentrionalis</name>
    <dbReference type="NCBI Taxonomy" id="2498109"/>
    <lineage>
        <taxon>Bacteria</taxon>
        <taxon>Pseudomonadati</taxon>
        <taxon>Pseudomonadota</taxon>
        <taxon>Gammaproteobacteria</taxon>
        <taxon>Legionellales</taxon>
        <taxon>Legionellaceae</taxon>
        <taxon>Legionella</taxon>
    </lineage>
</organism>
<protein>
    <recommendedName>
        <fullName evidence="10">Neutral metalloproteinase</fullName>
        <ecNumber evidence="10">3.4.24.-</ecNumber>
    </recommendedName>
</protein>
<dbReference type="Gene3D" id="1.10.390.10">
    <property type="entry name" value="Neutral Protease Domain 2"/>
    <property type="match status" value="1"/>
</dbReference>
<dbReference type="Pfam" id="PF01447">
    <property type="entry name" value="Peptidase_M4"/>
    <property type="match status" value="1"/>
</dbReference>
<dbReference type="PRINTS" id="PR00730">
    <property type="entry name" value="THERMOLYSIN"/>
</dbReference>
<dbReference type="PANTHER" id="PTHR33794">
    <property type="entry name" value="BACILLOLYSIN"/>
    <property type="match status" value="1"/>
</dbReference>
<dbReference type="InterPro" id="IPR027268">
    <property type="entry name" value="Peptidase_M4/M1_CTD_sf"/>
</dbReference>
<dbReference type="InterPro" id="IPR050728">
    <property type="entry name" value="Zinc_Metalloprotease_M4"/>
</dbReference>
<dbReference type="EMBL" id="RZGR01000003">
    <property type="protein sequence ID" value="RUQ90793.1"/>
    <property type="molecule type" value="Genomic_DNA"/>
</dbReference>
<feature type="active site" evidence="9">
    <location>
        <position position="377"/>
    </location>
</feature>
<dbReference type="InterPro" id="IPR023612">
    <property type="entry name" value="Peptidase_M4"/>
</dbReference>
<feature type="signal peptide" evidence="10">
    <location>
        <begin position="1"/>
        <end position="24"/>
    </location>
</feature>
<dbReference type="GO" id="GO:0005576">
    <property type="term" value="C:extracellular region"/>
    <property type="evidence" value="ECO:0007669"/>
    <property type="project" value="UniProtKB-SubCell"/>
</dbReference>
<feature type="chain" id="PRO_5023037267" description="Neutral metalloproteinase" evidence="10">
    <location>
        <begin position="25"/>
        <end position="546"/>
    </location>
</feature>
<proteinExistence type="inferred from homology"/>
<evidence type="ECO:0000256" key="1">
    <source>
        <dbReference type="ARBA" id="ARBA00009388"/>
    </source>
</evidence>
<dbReference type="Gene3D" id="3.10.170.10">
    <property type="match status" value="1"/>
</dbReference>
<dbReference type="GO" id="GO:0046872">
    <property type="term" value="F:metal ion binding"/>
    <property type="evidence" value="ECO:0007669"/>
    <property type="project" value="UniProtKB-UniRule"/>
</dbReference>
<evidence type="ECO:0000256" key="9">
    <source>
        <dbReference type="PIRSR" id="PIRSR623612-1"/>
    </source>
</evidence>
<evidence type="ECO:0000256" key="7">
    <source>
        <dbReference type="ARBA" id="ARBA00023049"/>
    </source>
</evidence>
<dbReference type="Pfam" id="PF02868">
    <property type="entry name" value="Peptidase_M4_C"/>
    <property type="match status" value="1"/>
</dbReference>
<dbReference type="InterPro" id="IPR001570">
    <property type="entry name" value="Peptidase_M4_C_domain"/>
</dbReference>
<keyword evidence="6 10" id="KW-0862">Zinc</keyword>
<evidence type="ECO:0000256" key="6">
    <source>
        <dbReference type="ARBA" id="ARBA00022833"/>
    </source>
</evidence>
<evidence type="ECO:0000313" key="15">
    <source>
        <dbReference type="Proteomes" id="UP000288012"/>
    </source>
</evidence>
<dbReference type="PANTHER" id="PTHR33794:SF1">
    <property type="entry name" value="BACILLOLYSIN"/>
    <property type="match status" value="1"/>
</dbReference>
<comment type="similarity">
    <text evidence="1 10">Belongs to the peptidase M4 family.</text>
</comment>
<comment type="cofactor">
    <cofactor evidence="10">
        <name>Zn(2+)</name>
        <dbReference type="ChEBI" id="CHEBI:29105"/>
    </cofactor>
</comment>
<keyword evidence="10" id="KW-0964">Secreted</keyword>
<feature type="domain" description="FTP" evidence="13">
    <location>
        <begin position="59"/>
        <end position="97"/>
    </location>
</feature>
<keyword evidence="8" id="KW-0865">Zymogen</keyword>
<dbReference type="AlphaFoldDB" id="A0A433JM90"/>
<dbReference type="GO" id="GO:0004222">
    <property type="term" value="F:metalloendopeptidase activity"/>
    <property type="evidence" value="ECO:0007669"/>
    <property type="project" value="UniProtKB-UniRule"/>
</dbReference>
<dbReference type="GO" id="GO:0006508">
    <property type="term" value="P:proteolysis"/>
    <property type="evidence" value="ECO:0007669"/>
    <property type="project" value="UniProtKB-KW"/>
</dbReference>
<gene>
    <name evidence="14" type="ORF">EKM59_01610</name>
</gene>
<evidence type="ECO:0000256" key="8">
    <source>
        <dbReference type="ARBA" id="ARBA00023145"/>
    </source>
</evidence>
<dbReference type="SUPFAM" id="SSF55486">
    <property type="entry name" value="Metalloproteases ('zincins'), catalytic domain"/>
    <property type="match status" value="1"/>
</dbReference>
<keyword evidence="5 10" id="KW-0378">Hydrolase</keyword>
<dbReference type="Pfam" id="PF07504">
    <property type="entry name" value="FTP"/>
    <property type="match status" value="1"/>
</dbReference>
<keyword evidence="4 10" id="KW-0732">Signal</keyword>
<dbReference type="NCBIfam" id="NF045902">
    <property type="entry name" value="MetaloprotProALeg"/>
    <property type="match status" value="1"/>
</dbReference>
<dbReference type="CDD" id="cd09597">
    <property type="entry name" value="M4_TLP"/>
    <property type="match status" value="1"/>
</dbReference>
<evidence type="ECO:0000256" key="3">
    <source>
        <dbReference type="ARBA" id="ARBA00022723"/>
    </source>
</evidence>
<reference evidence="14 15" key="1">
    <citation type="submission" date="2018-12" db="EMBL/GenBank/DDBJ databases">
        <title>Legionella sp,whole genome shotgun sequence.</title>
        <authorList>
            <person name="Wu H."/>
        </authorList>
    </citation>
    <scope>NUCLEOTIDE SEQUENCE [LARGE SCALE GENOMIC DNA]</scope>
    <source>
        <strain evidence="15">km714</strain>
    </source>
</reference>
<accession>A0A433JM90</accession>
<feature type="domain" description="Peptidase M4 C-terminal" evidence="12">
    <location>
        <begin position="387"/>
        <end position="532"/>
    </location>
</feature>
<dbReference type="RefSeq" id="WP_127111053.1">
    <property type="nucleotide sequence ID" value="NZ_RZGR01000003.1"/>
</dbReference>
<dbReference type="InterPro" id="IPR011096">
    <property type="entry name" value="FTP_domain"/>
</dbReference>
<name>A0A433JM90_9GAMM</name>
<keyword evidence="3" id="KW-0479">Metal-binding</keyword>
<dbReference type="Gene3D" id="3.10.450.490">
    <property type="match status" value="1"/>
</dbReference>
<comment type="caution">
    <text evidence="14">The sequence shown here is derived from an EMBL/GenBank/DDBJ whole genome shotgun (WGS) entry which is preliminary data.</text>
</comment>
<comment type="function">
    <text evidence="10">Extracellular zinc metalloprotease.</text>
</comment>
<evidence type="ECO:0000259" key="11">
    <source>
        <dbReference type="Pfam" id="PF01447"/>
    </source>
</evidence>
<keyword evidence="7 10" id="KW-0482">Metalloprotease</keyword>
<evidence type="ECO:0000313" key="14">
    <source>
        <dbReference type="EMBL" id="RUQ90793.1"/>
    </source>
</evidence>
<evidence type="ECO:0000256" key="4">
    <source>
        <dbReference type="ARBA" id="ARBA00022729"/>
    </source>
</evidence>
<feature type="active site" description="Proton donor" evidence="9">
    <location>
        <position position="462"/>
    </location>
</feature>
<keyword evidence="15" id="KW-1185">Reference proteome</keyword>
<evidence type="ECO:0000256" key="5">
    <source>
        <dbReference type="ARBA" id="ARBA00022801"/>
    </source>
</evidence>
<evidence type="ECO:0000259" key="12">
    <source>
        <dbReference type="Pfam" id="PF02868"/>
    </source>
</evidence>
<sequence length="546" mass="61686">MHRNFYLSPLAISIAIALSSPVKAAEPIPLENASFSTIQQNFQLVMPNTLQAGINNKNTLKVIQQRTDENHVNHIRMQQQYQGFPVYRGYAIIHSKQSPQLLSSANQQASMNGTVFTGLEAELGQPSAGFLANANSALQHFKAQYANYALSEEQVVPMVFVDENQRAFWAYKVSVFVQYPDKIPERRTAIIDAQTYKPFLQWNDVKTGRGHIQGAGFGGNQRVHKYQYGQDLPHLWLSRDNATQICYMANRGVKIVDMHHKYNAPNKPMQFSCKLPDAKNPKVFWTGYKGDGYDKQNGAYSPTNDALYAGTVINQMYYKWYGVYPLVTKMGKPMQLVMRVHYGEGYENAFWDGKQMTFGDGDTMMYPLVSLGVSSHEISHGFTEQHSDLMYFGQSGGMNEAFSDMAAQAAEFYSTKKNTWMIGAEIMKENSGYDALRYMDKPSRDGYSIDNADEYYDGLDVHFSSGVYNRLFYVLAHQNGWDTRKAFSVMVKANMDYWTPFSNFQEGGCGIIQAAKDLKLDEVAVKQSLSEVALKPEQCKELSPVV</sequence>
<dbReference type="InterPro" id="IPR013856">
    <property type="entry name" value="Peptidase_M4_domain"/>
</dbReference>
<feature type="domain" description="Peptidase M4" evidence="11">
    <location>
        <begin position="241"/>
        <end position="384"/>
    </location>
</feature>
<dbReference type="EC" id="3.4.24.-" evidence="10"/>
<evidence type="ECO:0000256" key="2">
    <source>
        <dbReference type="ARBA" id="ARBA00022670"/>
    </source>
</evidence>
<dbReference type="Proteomes" id="UP000288012">
    <property type="component" value="Unassembled WGS sequence"/>
</dbReference>
<comment type="subcellular location">
    <subcellularLocation>
        <location evidence="10">Secreted</location>
    </subcellularLocation>
</comment>
<dbReference type="Gene3D" id="3.10.450.40">
    <property type="match status" value="1"/>
</dbReference>
<evidence type="ECO:0000256" key="10">
    <source>
        <dbReference type="RuleBase" id="RU366073"/>
    </source>
</evidence>
<evidence type="ECO:0000259" key="13">
    <source>
        <dbReference type="Pfam" id="PF07504"/>
    </source>
</evidence>
<keyword evidence="2 10" id="KW-0645">Protease</keyword>